<dbReference type="Proteomes" id="UP000316394">
    <property type="component" value="Chromosome"/>
</dbReference>
<evidence type="ECO:0000313" key="14">
    <source>
        <dbReference type="Proteomes" id="UP000276940"/>
    </source>
</evidence>
<evidence type="ECO:0000313" key="4">
    <source>
        <dbReference type="EMBL" id="MRH80619.1"/>
    </source>
</evidence>
<evidence type="ECO:0000313" key="11">
    <source>
        <dbReference type="Proteomes" id="UP000027731"/>
    </source>
</evidence>
<accession>A0A073JKL0</accession>
<reference evidence="6" key="5">
    <citation type="submission" date="2018-05" db="EMBL/GenBank/DDBJ databases">
        <authorList>
            <person name="Peng X.Y."/>
            <person name="Xu Y.F."/>
            <person name="Luo D."/>
            <person name="Yu J."/>
            <person name="Gu J.Y."/>
        </authorList>
    </citation>
    <scope>NUCLEOTIDE SEQUENCE</scope>
    <source>
        <strain evidence="7">LR10</strain>
        <strain evidence="6">LR9</strain>
    </source>
</reference>
<evidence type="ECO:0000313" key="10">
    <source>
        <dbReference type="EMBL" id="TGB11083.1"/>
    </source>
</evidence>
<dbReference type="PROSITE" id="PS51186">
    <property type="entry name" value="GNAT"/>
    <property type="match status" value="1"/>
</dbReference>
<dbReference type="Proteomes" id="UP001286376">
    <property type="component" value="Unassembled WGS sequence"/>
</dbReference>
<dbReference type="EMBL" id="JOSX01000020">
    <property type="protein sequence ID" value="KEK14521.1"/>
    <property type="molecule type" value="Genomic_DNA"/>
</dbReference>
<dbReference type="RefSeq" id="WP_035169458.1">
    <property type="nucleotide sequence ID" value="NZ_CAJSZG010000019.1"/>
</dbReference>
<dbReference type="Proteomes" id="UP000027731">
    <property type="component" value="Unassembled WGS sequence"/>
</dbReference>
<reference evidence="3" key="11">
    <citation type="submission" date="2022-08" db="EMBL/GenBank/DDBJ databases">
        <authorList>
            <person name="Huang K."/>
        </authorList>
    </citation>
    <scope>NUCLEOTIDE SEQUENCE</scope>
    <source>
        <strain evidence="3">RGW1</strain>
    </source>
</reference>
<dbReference type="Pfam" id="PF00583">
    <property type="entry name" value="Acetyltransf_1"/>
    <property type="match status" value="1"/>
</dbReference>
<gene>
    <name evidence="5" type="ORF">BFD03_03250</name>
    <name evidence="9" type="ORF">C5O77_03660</name>
    <name evidence="7" type="ORF">DKZ22_08655</name>
    <name evidence="6" type="ORF">DKZ35_08525</name>
    <name evidence="10" type="ORF">E5F87_05340</name>
    <name evidence="8" type="ORF">FOD75_01630</name>
    <name evidence="4" type="ORF">GIX77_07580</name>
    <name evidence="2" type="ORF">LR3_01470</name>
    <name evidence="3" type="ORF">NX099_08505</name>
</gene>
<dbReference type="EMBL" id="SRKR01000008">
    <property type="protein sequence ID" value="TGB11083.1"/>
    <property type="molecule type" value="Genomic_DNA"/>
</dbReference>
<reference evidence="8 15" key="8">
    <citation type="submission" date="2019-07" db="EMBL/GenBank/DDBJ databases">
        <title>Gastrointestinal microbiota of Peromyscus leucopus, the white-footed mouse.</title>
        <authorList>
            <person name="Milovic A."/>
            <person name="Bassam K."/>
            <person name="Barbour A.G."/>
        </authorList>
    </citation>
    <scope>NUCLEOTIDE SEQUENCE [LARGE SCALE GENOMIC DNA]</scope>
    <source>
        <strain evidence="8 15">LL7</strain>
    </source>
</reference>
<dbReference type="EMBL" id="WJMX01000011">
    <property type="protein sequence ID" value="MRH80619.1"/>
    <property type="molecule type" value="Genomic_DNA"/>
</dbReference>
<dbReference type="Proteomes" id="UP000297521">
    <property type="component" value="Unassembled WGS sequence"/>
</dbReference>
<evidence type="ECO:0000313" key="12">
    <source>
        <dbReference type="Proteomes" id="UP000095141"/>
    </source>
</evidence>
<dbReference type="EMBL" id="JAOTNP010000055">
    <property type="protein sequence ID" value="MDV8947432.1"/>
    <property type="molecule type" value="Genomic_DNA"/>
</dbReference>
<dbReference type="EMBL" id="QGHT01000043">
    <property type="protein sequence ID" value="PWT40498.1"/>
    <property type="molecule type" value="Genomic_DNA"/>
</dbReference>
<reference evidence="10" key="7">
    <citation type="submission" date="2019-04" db="EMBL/GenBank/DDBJ databases">
        <authorList>
            <person name="Bisanz J.E."/>
            <person name="Chagwedera N.D."/>
            <person name="Chawla A."/>
            <person name="Turnbaugh P.J."/>
        </authorList>
    </citation>
    <scope>NUCLEOTIDE SEQUENCE</scope>
    <source>
        <strain evidence="10">I8-5</strain>
    </source>
</reference>
<dbReference type="PATRIC" id="fig|1598.90.peg.1634"/>
<sequence>MDLDIQPVRLSLKEYKQVKQLYMRAFPKYEREPWTWLLIKSKYQRADFMAFYDQEQFVGFAYVIHSHGMHYILYLAVNDQIRSQGYGTRIINELRHLYPEDSLALDVEQPNPQAANNQQRLRRLKFYRRNGFFPTPKLFKEEKVTFQVLATNKKINQRKIDKAFEWFSWPLGWLIQ</sequence>
<keyword evidence="2" id="KW-0808">Transferase</keyword>
<reference evidence="10" key="6">
    <citation type="journal article" date="2019" name="Cell Metab.">
        <title>Nutrient sensing in CD11c cells alters the gut microbiome to regulate food intake and body mass.</title>
        <authorList>
            <person name="Chagwedera N.D."/>
            <person name="Ang Q.Y."/>
            <person name="Bisanz J.E."/>
            <person name="Leong Y.A."/>
            <person name="Ganeshan K."/>
            <person name="Cai J."/>
            <person name="Patterson A.D."/>
            <person name="Turnbaugh P.J."/>
            <person name="Chawla A."/>
        </authorList>
    </citation>
    <scope>NUCLEOTIDE SEQUENCE</scope>
    <source>
        <strain evidence="10">I8-5</strain>
    </source>
</reference>
<name>A0A073JKL0_LIMRT</name>
<feature type="domain" description="N-acetyltransferase" evidence="1">
    <location>
        <begin position="3"/>
        <end position="158"/>
    </location>
</feature>
<evidence type="ECO:0000313" key="15">
    <source>
        <dbReference type="Proteomes" id="UP000316394"/>
    </source>
</evidence>
<reference evidence="3 17" key="10">
    <citation type="journal article" date="2022" name="Front. Cell. Infect. Microbiol.">
        <title>The probiotic and immunomodulation effects of Limosilactobacillus reuteri RGW1 isolated from calf feces.</title>
        <authorList>
            <person name="Huang K."/>
            <person name="Shi W."/>
            <person name="Yang B."/>
            <person name="Wang J."/>
        </authorList>
    </citation>
    <scope>NUCLEOTIDE SEQUENCE [LARGE SCALE GENOMIC DNA]</scope>
    <source>
        <strain evidence="3 17">RGW1</strain>
    </source>
</reference>
<evidence type="ECO:0000313" key="8">
    <source>
        <dbReference type="EMBL" id="QDR71893.1"/>
    </source>
</evidence>
<evidence type="ECO:0000313" key="13">
    <source>
        <dbReference type="Proteomes" id="UP000245980"/>
    </source>
</evidence>
<dbReference type="EMBL" id="QGHV01000056">
    <property type="protein sequence ID" value="PWT36781.1"/>
    <property type="molecule type" value="Genomic_DNA"/>
</dbReference>
<evidence type="ECO:0000313" key="17">
    <source>
        <dbReference type="Proteomes" id="UP001286376"/>
    </source>
</evidence>
<evidence type="ECO:0000313" key="6">
    <source>
        <dbReference type="EMBL" id="PWT36781.1"/>
    </source>
</evidence>
<evidence type="ECO:0000313" key="5">
    <source>
        <dbReference type="EMBL" id="OCX49250.1"/>
    </source>
</evidence>
<dbReference type="Gene3D" id="3.40.630.30">
    <property type="match status" value="1"/>
</dbReference>
<dbReference type="Proteomes" id="UP000276940">
    <property type="component" value="Unassembled WGS sequence"/>
</dbReference>
<reference evidence="9 14" key="4">
    <citation type="journal article" date="2018" name="J Appl Environ Microbiol">
        <title>The gut symbionts Lactobacillus reuteri R2lc and 2010 encode a polyketide synthase cluster that activates the mammalian aryl-hydrocarbon receptor.</title>
        <authorList>
            <person name="Ozcam M."/>
            <person name="Roos S."/>
            <person name="Van Pijkeren J.P."/>
        </authorList>
    </citation>
    <scope>NUCLEOTIDE SEQUENCE [LARGE SCALE GENOMIC DNA]</scope>
    <source>
        <strain evidence="9 14">R2lc</strain>
    </source>
</reference>
<dbReference type="EMBL" id="CP041676">
    <property type="protein sequence ID" value="QDR71893.1"/>
    <property type="molecule type" value="Genomic_DNA"/>
</dbReference>
<evidence type="ECO:0000313" key="2">
    <source>
        <dbReference type="EMBL" id="KEK14521.1"/>
    </source>
</evidence>
<protein>
    <submittedName>
        <fullName evidence="2">GCN5 family acetyltransferase</fullName>
    </submittedName>
    <submittedName>
        <fullName evidence="3 9">N-acetyltransferase</fullName>
    </submittedName>
</protein>
<dbReference type="CDD" id="cd04301">
    <property type="entry name" value="NAT_SF"/>
    <property type="match status" value="1"/>
</dbReference>
<dbReference type="InterPro" id="IPR016181">
    <property type="entry name" value="Acyl_CoA_acyltransferase"/>
</dbReference>
<evidence type="ECO:0000313" key="3">
    <source>
        <dbReference type="EMBL" id="MDV8947432.1"/>
    </source>
</evidence>
<proteinExistence type="predicted"/>
<reference evidence="2 11" key="1">
    <citation type="submission" date="2014-06" db="EMBL/GenBank/DDBJ databases">
        <title>Genetic determinant of reutericyclin biosynthesis of Lactobacillus reuteri.</title>
        <authorList>
            <person name="Lin X."/>
            <person name="Duar R."/>
            <person name="Walter J."/>
            <person name="Gaenzle M."/>
        </authorList>
    </citation>
    <scope>NUCLEOTIDE SEQUENCE [LARGE SCALE GENOMIC DNA]</scope>
    <source>
        <strain evidence="2 11">LTH2584</strain>
    </source>
</reference>
<dbReference type="EMBL" id="MCNS01000004">
    <property type="protein sequence ID" value="OCX49250.1"/>
    <property type="molecule type" value="Genomic_DNA"/>
</dbReference>
<dbReference type="GeneID" id="77191593"/>
<evidence type="ECO:0000259" key="1">
    <source>
        <dbReference type="PROSITE" id="PS51186"/>
    </source>
</evidence>
<evidence type="ECO:0000313" key="16">
    <source>
        <dbReference type="Proteomes" id="UP000470878"/>
    </source>
</evidence>
<dbReference type="Proteomes" id="UP000245980">
    <property type="component" value="Unassembled WGS sequence"/>
</dbReference>
<dbReference type="AlphaFoldDB" id="A0A073JKL0"/>
<dbReference type="EMBL" id="PTLS01000022">
    <property type="protein sequence ID" value="RMX25771.1"/>
    <property type="molecule type" value="Genomic_DNA"/>
</dbReference>
<organism evidence="2 11">
    <name type="scientific">Limosilactobacillus reuteri</name>
    <name type="common">Lactobacillus reuteri</name>
    <dbReference type="NCBI Taxonomy" id="1598"/>
    <lineage>
        <taxon>Bacteria</taxon>
        <taxon>Bacillati</taxon>
        <taxon>Bacillota</taxon>
        <taxon>Bacilli</taxon>
        <taxon>Lactobacillales</taxon>
        <taxon>Lactobacillaceae</taxon>
        <taxon>Limosilactobacillus</taxon>
    </lineage>
</organism>
<dbReference type="GO" id="GO:0016747">
    <property type="term" value="F:acyltransferase activity, transferring groups other than amino-acyl groups"/>
    <property type="evidence" value="ECO:0007669"/>
    <property type="project" value="InterPro"/>
</dbReference>
<evidence type="ECO:0000313" key="7">
    <source>
        <dbReference type="EMBL" id="PWT40498.1"/>
    </source>
</evidence>
<dbReference type="Proteomes" id="UP000095141">
    <property type="component" value="Unassembled WGS sequence"/>
</dbReference>
<dbReference type="Proteomes" id="UP000245735">
    <property type="component" value="Unassembled WGS sequence"/>
</dbReference>
<dbReference type="Proteomes" id="UP000470878">
    <property type="component" value="Unassembled WGS sequence"/>
</dbReference>
<reference evidence="6 13" key="3">
    <citation type="journal article" date="2018" name="Front. Microbiol.">
        <title>Comparative Genomics of the Herbivore Gut Symbiont Lactobacillus reuteri Reveals Genetic Diversity and Lifestyle Adaptation.</title>
        <authorList>
            <person name="Zhao J."/>
        </authorList>
    </citation>
    <scope>NUCLEOTIDE SEQUENCE [LARGE SCALE GENOMIC DNA]</scope>
    <source>
        <strain evidence="7 13">LR10</strain>
        <strain evidence="6">LR9</strain>
    </source>
</reference>
<reference evidence="5 12" key="2">
    <citation type="submission" date="2016-08" db="EMBL/GenBank/DDBJ databases">
        <title>Probiotic bacterium isolated from chicken gut.</title>
        <authorList>
            <person name="Levy J.L."/>
            <person name="Hassan H.M."/>
            <person name="Mendoza M.A."/>
        </authorList>
    </citation>
    <scope>NUCLEOTIDE SEQUENCE [LARGE SCALE GENOMIC DNA]</scope>
    <source>
        <strain evidence="5 12">P43</strain>
    </source>
</reference>
<reference evidence="4 16" key="9">
    <citation type="submission" date="2019-11" db="EMBL/GenBank/DDBJ databases">
        <title>Draft genome sequence of 12 host-associated Lactobacillus reuteri rodent strains.</title>
        <authorList>
            <person name="Zhang S."/>
            <person name="Ozcam M."/>
            <person name="Van Pijkeren J.P."/>
        </authorList>
    </citation>
    <scope>NUCLEOTIDE SEQUENCE [LARGE SCALE GENOMIC DNA]</scope>
    <source>
        <strain evidence="4 16">CR</strain>
    </source>
</reference>
<dbReference type="SUPFAM" id="SSF55729">
    <property type="entry name" value="Acyl-CoA N-acyltransferases (Nat)"/>
    <property type="match status" value="1"/>
</dbReference>
<dbReference type="InterPro" id="IPR000182">
    <property type="entry name" value="GNAT_dom"/>
</dbReference>
<evidence type="ECO:0000313" key="9">
    <source>
        <dbReference type="EMBL" id="RMX25771.1"/>
    </source>
</evidence>